<dbReference type="InterPro" id="IPR002123">
    <property type="entry name" value="Plipid/glycerol_acylTrfase"/>
</dbReference>
<accession>A0A4Q7ZUK9</accession>
<dbReference type="AlphaFoldDB" id="A0A4Q7ZUK9"/>
<evidence type="ECO:0000256" key="2">
    <source>
        <dbReference type="ARBA" id="ARBA00023315"/>
    </source>
</evidence>
<dbReference type="SUPFAM" id="SSF69593">
    <property type="entry name" value="Glycerol-3-phosphate (1)-acyltransferase"/>
    <property type="match status" value="1"/>
</dbReference>
<protein>
    <submittedName>
        <fullName evidence="5">1-acyl-sn-glycerol-3-phosphate acyltransferase</fullName>
    </submittedName>
</protein>
<dbReference type="GO" id="GO:0003841">
    <property type="term" value="F:1-acylglycerol-3-phosphate O-acyltransferase activity"/>
    <property type="evidence" value="ECO:0007669"/>
    <property type="project" value="TreeGrafter"/>
</dbReference>
<dbReference type="CDD" id="cd07989">
    <property type="entry name" value="LPLAT_AGPAT-like"/>
    <property type="match status" value="1"/>
</dbReference>
<gene>
    <name evidence="5" type="ORF">EV385_6217</name>
</gene>
<evidence type="ECO:0000256" key="1">
    <source>
        <dbReference type="ARBA" id="ARBA00022679"/>
    </source>
</evidence>
<sequence length="256" mass="27478">METSWRAPWLWRVLLWVSRPLAALVCRLRVSGEVPPGLRGGPLILAANHVSPVDPVVLAAACQVVGLAPRIMATGGIFQAPVVGAVMRRCGHIRVDRRTARVAQALPDAAAALAANSTVLVYPEGRIGLDPWMWPERGKTGVARMAAMSGAPVVPVAQWGAHAVLPYTSPTGIVGSVLRAMWRRPVVWVRFGEPVDLSGLTGSAGARAMRATDRIMEGITVTLAPLRADEPRAPRFVDPTRPVDVSRVRRRADRPG</sequence>
<name>A0A4Q7ZUK9_9ACTN</name>
<evidence type="ECO:0000313" key="6">
    <source>
        <dbReference type="Proteomes" id="UP000292564"/>
    </source>
</evidence>
<comment type="caution">
    <text evidence="5">The sequence shown here is derived from an EMBL/GenBank/DDBJ whole genome shotgun (WGS) entry which is preliminary data.</text>
</comment>
<dbReference type="RefSeq" id="WP_130512648.1">
    <property type="nucleotide sequence ID" value="NZ_SHKY01000001.1"/>
</dbReference>
<keyword evidence="6" id="KW-1185">Reference proteome</keyword>
<feature type="region of interest" description="Disordered" evidence="3">
    <location>
        <begin position="232"/>
        <end position="256"/>
    </location>
</feature>
<dbReference type="EMBL" id="SHKY01000001">
    <property type="protein sequence ID" value="RZU54269.1"/>
    <property type="molecule type" value="Genomic_DNA"/>
</dbReference>
<evidence type="ECO:0000313" key="5">
    <source>
        <dbReference type="EMBL" id="RZU54269.1"/>
    </source>
</evidence>
<feature type="domain" description="Phospholipid/glycerol acyltransferase" evidence="4">
    <location>
        <begin position="43"/>
        <end position="161"/>
    </location>
</feature>
<dbReference type="Proteomes" id="UP000292564">
    <property type="component" value="Unassembled WGS sequence"/>
</dbReference>
<dbReference type="SMART" id="SM00563">
    <property type="entry name" value="PlsC"/>
    <property type="match status" value="1"/>
</dbReference>
<dbReference type="PANTHER" id="PTHR10434">
    <property type="entry name" value="1-ACYL-SN-GLYCEROL-3-PHOSPHATE ACYLTRANSFERASE"/>
    <property type="match status" value="1"/>
</dbReference>
<dbReference type="Pfam" id="PF01553">
    <property type="entry name" value="Acyltransferase"/>
    <property type="match status" value="1"/>
</dbReference>
<evidence type="ECO:0000259" key="4">
    <source>
        <dbReference type="SMART" id="SM00563"/>
    </source>
</evidence>
<reference evidence="5 6" key="1">
    <citation type="submission" date="2019-02" db="EMBL/GenBank/DDBJ databases">
        <title>Sequencing the genomes of 1000 actinobacteria strains.</title>
        <authorList>
            <person name="Klenk H.-P."/>
        </authorList>
    </citation>
    <scope>NUCLEOTIDE SEQUENCE [LARGE SCALE GENOMIC DNA]</scope>
    <source>
        <strain evidence="5 6">DSM 45162</strain>
    </source>
</reference>
<dbReference type="OrthoDB" id="9806008at2"/>
<keyword evidence="2 5" id="KW-0012">Acyltransferase</keyword>
<dbReference type="PANTHER" id="PTHR10434:SF11">
    <property type="entry name" value="1-ACYL-SN-GLYCEROL-3-PHOSPHATE ACYLTRANSFERASE"/>
    <property type="match status" value="1"/>
</dbReference>
<organism evidence="5 6">
    <name type="scientific">Krasilnikovia cinnamomea</name>
    <dbReference type="NCBI Taxonomy" id="349313"/>
    <lineage>
        <taxon>Bacteria</taxon>
        <taxon>Bacillati</taxon>
        <taxon>Actinomycetota</taxon>
        <taxon>Actinomycetes</taxon>
        <taxon>Micromonosporales</taxon>
        <taxon>Micromonosporaceae</taxon>
        <taxon>Krasilnikovia</taxon>
    </lineage>
</organism>
<dbReference type="GO" id="GO:0006654">
    <property type="term" value="P:phosphatidic acid biosynthetic process"/>
    <property type="evidence" value="ECO:0007669"/>
    <property type="project" value="TreeGrafter"/>
</dbReference>
<keyword evidence="1 5" id="KW-0808">Transferase</keyword>
<proteinExistence type="predicted"/>
<evidence type="ECO:0000256" key="3">
    <source>
        <dbReference type="SAM" id="MobiDB-lite"/>
    </source>
</evidence>